<keyword evidence="9" id="KW-0445">Lipid transport</keyword>
<dbReference type="GO" id="GO:0016887">
    <property type="term" value="F:ATP hydrolysis activity"/>
    <property type="evidence" value="ECO:0007669"/>
    <property type="project" value="InterPro"/>
</dbReference>
<dbReference type="PROSITE" id="PS50893">
    <property type="entry name" value="ABC_TRANSPORTER_2"/>
    <property type="match status" value="1"/>
</dbReference>
<organism evidence="14 15">
    <name type="scientific">Piscinibacter koreensis</name>
    <dbReference type="NCBI Taxonomy" id="2742824"/>
    <lineage>
        <taxon>Bacteria</taxon>
        <taxon>Pseudomonadati</taxon>
        <taxon>Pseudomonadota</taxon>
        <taxon>Betaproteobacteria</taxon>
        <taxon>Burkholderiales</taxon>
        <taxon>Sphaerotilaceae</taxon>
        <taxon>Piscinibacter</taxon>
    </lineage>
</organism>
<feature type="domain" description="ABC transmembrane type-1" evidence="13">
    <location>
        <begin position="31"/>
        <end position="313"/>
    </location>
</feature>
<accession>A0A7Y6NLF8</accession>
<keyword evidence="2" id="KW-0813">Transport</keyword>
<protein>
    <submittedName>
        <fullName evidence="14">Lipid A export permease/ATP-binding protein MsbA</fullName>
    </submittedName>
</protein>
<keyword evidence="4 11" id="KW-0812">Transmembrane</keyword>
<evidence type="ECO:0000256" key="3">
    <source>
        <dbReference type="ARBA" id="ARBA00022475"/>
    </source>
</evidence>
<dbReference type="InterPro" id="IPR039421">
    <property type="entry name" value="Type_1_exporter"/>
</dbReference>
<evidence type="ECO:0000256" key="9">
    <source>
        <dbReference type="ARBA" id="ARBA00023055"/>
    </source>
</evidence>
<keyword evidence="6 14" id="KW-0067">ATP-binding</keyword>
<dbReference type="InterPro" id="IPR036640">
    <property type="entry name" value="ABC1_TM_sf"/>
</dbReference>
<evidence type="ECO:0000313" key="15">
    <source>
        <dbReference type="Proteomes" id="UP000529637"/>
    </source>
</evidence>
<dbReference type="PROSITE" id="PS50929">
    <property type="entry name" value="ABC_TM1F"/>
    <property type="match status" value="1"/>
</dbReference>
<evidence type="ECO:0000256" key="2">
    <source>
        <dbReference type="ARBA" id="ARBA00022448"/>
    </source>
</evidence>
<proteinExistence type="predicted"/>
<dbReference type="GO" id="GO:0005524">
    <property type="term" value="F:ATP binding"/>
    <property type="evidence" value="ECO:0007669"/>
    <property type="project" value="UniProtKB-KW"/>
</dbReference>
<evidence type="ECO:0000256" key="7">
    <source>
        <dbReference type="ARBA" id="ARBA00022967"/>
    </source>
</evidence>
<evidence type="ECO:0000313" key="14">
    <source>
        <dbReference type="EMBL" id="NUZ05310.1"/>
    </source>
</evidence>
<dbReference type="FunFam" id="3.40.50.300:FF:000140">
    <property type="entry name" value="Lipid A export ATP-binding/permease protein MsbA"/>
    <property type="match status" value="1"/>
</dbReference>
<reference evidence="14 15" key="1">
    <citation type="submission" date="2020-06" db="EMBL/GenBank/DDBJ databases">
        <title>Schlegella sp. ID0723 isolated from air conditioner.</title>
        <authorList>
            <person name="Kim D.Y."/>
            <person name="Kim D.-U."/>
        </authorList>
    </citation>
    <scope>NUCLEOTIDE SEQUENCE [LARGE SCALE GENOMIC DNA]</scope>
    <source>
        <strain evidence="14 15">ID0723</strain>
    </source>
</reference>
<dbReference type="PROSITE" id="PS00211">
    <property type="entry name" value="ABC_TRANSPORTER_1"/>
    <property type="match status" value="1"/>
</dbReference>
<keyword evidence="7" id="KW-1278">Translocase</keyword>
<evidence type="ECO:0000256" key="10">
    <source>
        <dbReference type="ARBA" id="ARBA00023136"/>
    </source>
</evidence>
<keyword evidence="15" id="KW-1185">Reference proteome</keyword>
<dbReference type="InterPro" id="IPR027417">
    <property type="entry name" value="P-loop_NTPase"/>
</dbReference>
<evidence type="ECO:0000256" key="1">
    <source>
        <dbReference type="ARBA" id="ARBA00004651"/>
    </source>
</evidence>
<keyword evidence="8 11" id="KW-1133">Transmembrane helix</keyword>
<dbReference type="PANTHER" id="PTHR43394:SF1">
    <property type="entry name" value="ATP-BINDING CASSETTE SUB-FAMILY B MEMBER 10, MITOCHONDRIAL"/>
    <property type="match status" value="1"/>
</dbReference>
<dbReference type="Proteomes" id="UP000529637">
    <property type="component" value="Unassembled WGS sequence"/>
</dbReference>
<evidence type="ECO:0000256" key="5">
    <source>
        <dbReference type="ARBA" id="ARBA00022741"/>
    </source>
</evidence>
<dbReference type="GO" id="GO:0005886">
    <property type="term" value="C:plasma membrane"/>
    <property type="evidence" value="ECO:0007669"/>
    <property type="project" value="UniProtKB-SubCell"/>
</dbReference>
<dbReference type="EMBL" id="JABWMJ010000002">
    <property type="protein sequence ID" value="NUZ05310.1"/>
    <property type="molecule type" value="Genomic_DNA"/>
</dbReference>
<dbReference type="Gene3D" id="3.40.50.300">
    <property type="entry name" value="P-loop containing nucleotide triphosphate hydrolases"/>
    <property type="match status" value="1"/>
</dbReference>
<evidence type="ECO:0000259" key="12">
    <source>
        <dbReference type="PROSITE" id="PS50893"/>
    </source>
</evidence>
<dbReference type="InterPro" id="IPR003439">
    <property type="entry name" value="ABC_transporter-like_ATP-bd"/>
</dbReference>
<evidence type="ECO:0000256" key="8">
    <source>
        <dbReference type="ARBA" id="ARBA00022989"/>
    </source>
</evidence>
<dbReference type="SUPFAM" id="SSF52540">
    <property type="entry name" value="P-loop containing nucleoside triphosphate hydrolases"/>
    <property type="match status" value="1"/>
</dbReference>
<dbReference type="GO" id="GO:0015421">
    <property type="term" value="F:ABC-type oligopeptide transporter activity"/>
    <property type="evidence" value="ECO:0007669"/>
    <property type="project" value="TreeGrafter"/>
</dbReference>
<evidence type="ECO:0000259" key="13">
    <source>
        <dbReference type="PROSITE" id="PS50929"/>
    </source>
</evidence>
<dbReference type="InterPro" id="IPR003593">
    <property type="entry name" value="AAA+_ATPase"/>
</dbReference>
<dbReference type="Pfam" id="PF00664">
    <property type="entry name" value="ABC_membrane"/>
    <property type="match status" value="1"/>
</dbReference>
<gene>
    <name evidence="14" type="primary">msbA</name>
    <name evidence="14" type="ORF">HQN59_06000</name>
</gene>
<dbReference type="GO" id="GO:0034040">
    <property type="term" value="F:ATPase-coupled lipid transmembrane transporter activity"/>
    <property type="evidence" value="ECO:0007669"/>
    <property type="project" value="InterPro"/>
</dbReference>
<comment type="caution">
    <text evidence="14">The sequence shown here is derived from an EMBL/GenBank/DDBJ whole genome shotgun (WGS) entry which is preliminary data.</text>
</comment>
<dbReference type="NCBIfam" id="TIGR02203">
    <property type="entry name" value="MsbA_lipidA"/>
    <property type="match status" value="1"/>
</dbReference>
<dbReference type="AlphaFoldDB" id="A0A7Y6NLF8"/>
<dbReference type="SUPFAM" id="SSF90123">
    <property type="entry name" value="ABC transporter transmembrane region"/>
    <property type="match status" value="1"/>
</dbReference>
<evidence type="ECO:0000256" key="4">
    <source>
        <dbReference type="ARBA" id="ARBA00022692"/>
    </source>
</evidence>
<dbReference type="RefSeq" id="WP_176067060.1">
    <property type="nucleotide sequence ID" value="NZ_JABWMJ010000002.1"/>
</dbReference>
<dbReference type="Gene3D" id="1.20.1560.10">
    <property type="entry name" value="ABC transporter type 1, transmembrane domain"/>
    <property type="match status" value="1"/>
</dbReference>
<keyword evidence="3" id="KW-1003">Cell membrane</keyword>
<comment type="subcellular location">
    <subcellularLocation>
        <location evidence="1">Cell membrane</location>
        <topology evidence="1">Multi-pass membrane protein</topology>
    </subcellularLocation>
</comment>
<feature type="domain" description="ABC transporter" evidence="12">
    <location>
        <begin position="345"/>
        <end position="578"/>
    </location>
</feature>
<keyword evidence="5" id="KW-0547">Nucleotide-binding</keyword>
<dbReference type="Pfam" id="PF00005">
    <property type="entry name" value="ABC_tran"/>
    <property type="match status" value="1"/>
</dbReference>
<dbReference type="PANTHER" id="PTHR43394">
    <property type="entry name" value="ATP-DEPENDENT PERMEASE MDL1, MITOCHONDRIAL"/>
    <property type="match status" value="1"/>
</dbReference>
<feature type="transmembrane region" description="Helical" evidence="11">
    <location>
        <begin position="67"/>
        <end position="94"/>
    </location>
</feature>
<sequence length="582" mass="62577">MSNPPKLDRRGLLERLRRVAPFFAGSKRGLVLALVGSVGGALTEPLIPMLMKWLLDNGFRTGGVPLWAVPLAVIGLTVARGFAGFVAQYGMAWAANLGVMQMRRAMFARVLDAEPTLFARHAASNLINTLTYEVQGGANQLVYALQNLVRDSLTLVVLLAYLIYLNWQLTLIVGVLLPAVALVMRYYSRRLHRFTVEAQGATDQLAYVVEENVLAWRSVRLHDAQPQQAGRFAALSERLRRVSLKAVIAAATMTPLTQVLASTALAAVITVALWQSGNDSGATVGGFVAFIVALTQLIAPIKHLSEASVPITRGLAALDRGVTLIDTSSSETSGSHDPGRARGHIELRGVSLHYRDDQPALDRVDLDVQPGETVALVGPSGAGKSSLINLLPRFFEPTAGVVLLDGVPLPDWNVHALRRQFALVSQDVALFNDSVAANVALGADVDTDRVRAALQSANLLDFAEALPNGIDTVVGHNASELSGGQRQRLAIARAIYKDAPILILDEATSALDSESERLVQEALEHLMQGRTSLVIAHRLSTIERADRIVALESGRVVEHGTHAELLAAGGLYARLHALQFRG</sequence>
<dbReference type="InterPro" id="IPR017871">
    <property type="entry name" value="ABC_transporter-like_CS"/>
</dbReference>
<name>A0A7Y6NLF8_9BURK</name>
<dbReference type="CDD" id="cd18552">
    <property type="entry name" value="ABC_6TM_MsbA_like"/>
    <property type="match status" value="1"/>
</dbReference>
<evidence type="ECO:0000256" key="11">
    <source>
        <dbReference type="SAM" id="Phobius"/>
    </source>
</evidence>
<evidence type="ECO:0000256" key="6">
    <source>
        <dbReference type="ARBA" id="ARBA00022840"/>
    </source>
</evidence>
<dbReference type="InterPro" id="IPR011917">
    <property type="entry name" value="ABC_transpr_lipidA"/>
</dbReference>
<dbReference type="SMART" id="SM00382">
    <property type="entry name" value="AAA"/>
    <property type="match status" value="1"/>
</dbReference>
<keyword evidence="10 11" id="KW-0472">Membrane</keyword>
<dbReference type="InterPro" id="IPR011527">
    <property type="entry name" value="ABC1_TM_dom"/>
</dbReference>